<dbReference type="CDD" id="cd01894">
    <property type="entry name" value="EngA1"/>
    <property type="match status" value="1"/>
</dbReference>
<proteinExistence type="inferred from homology"/>
<dbReference type="CDD" id="cd01895">
    <property type="entry name" value="EngA2"/>
    <property type="match status" value="1"/>
</dbReference>
<keyword evidence="12" id="KW-0378">Hydrolase</keyword>
<dbReference type="InterPro" id="IPR032859">
    <property type="entry name" value="KH_dom-like"/>
</dbReference>
<dbReference type="PANTHER" id="PTHR43834:SF6">
    <property type="entry name" value="GTPASE DER"/>
    <property type="match status" value="1"/>
</dbReference>
<dbReference type="RefSeq" id="WP_346248256.1">
    <property type="nucleotide sequence ID" value="NZ_JBDIZK010000012.1"/>
</dbReference>
<evidence type="ECO:0000313" key="13">
    <source>
        <dbReference type="Proteomes" id="UP001427805"/>
    </source>
</evidence>
<comment type="function">
    <text evidence="8 10">GTPase that plays an essential role in the late steps of ribosome biogenesis.</text>
</comment>
<dbReference type="Proteomes" id="UP001427805">
    <property type="component" value="Unassembled WGS sequence"/>
</dbReference>
<evidence type="ECO:0000256" key="9">
    <source>
        <dbReference type="PROSITE-ProRule" id="PRU01049"/>
    </source>
</evidence>
<keyword evidence="6 8" id="KW-0342">GTP-binding</keyword>
<keyword evidence="4 10" id="KW-0677">Repeat</keyword>
<dbReference type="InterPro" id="IPR027417">
    <property type="entry name" value="P-loop_NTPase"/>
</dbReference>
<reference evidence="12 13" key="1">
    <citation type="submission" date="2024-05" db="EMBL/GenBank/DDBJ databases">
        <title>Sphingomonas sp. HF-S3 16S ribosomal RNA gene Genome sequencing and assembly.</title>
        <authorList>
            <person name="Lee H."/>
        </authorList>
    </citation>
    <scope>NUCLEOTIDE SEQUENCE [LARGE SCALE GENOMIC DNA]</scope>
    <source>
        <strain evidence="12 13">HF-S3</strain>
    </source>
</reference>
<dbReference type="InterPro" id="IPR015946">
    <property type="entry name" value="KH_dom-like_a/b"/>
</dbReference>
<keyword evidence="5 8" id="KW-0547">Nucleotide-binding</keyword>
<feature type="domain" description="EngA-type G" evidence="11">
    <location>
        <begin position="4"/>
        <end position="168"/>
    </location>
</feature>
<evidence type="ECO:0000256" key="2">
    <source>
        <dbReference type="ARBA" id="ARBA00020953"/>
    </source>
</evidence>
<protein>
    <recommendedName>
        <fullName evidence="2 8">GTPase Der</fullName>
    </recommendedName>
    <alternativeName>
        <fullName evidence="7 8">GTP-binding protein EngA</fullName>
    </alternativeName>
</protein>
<dbReference type="InterPro" id="IPR003593">
    <property type="entry name" value="AAA+_ATPase"/>
</dbReference>
<dbReference type="SUPFAM" id="SSF52540">
    <property type="entry name" value="P-loop containing nucleoside triphosphate hydrolases"/>
    <property type="match status" value="2"/>
</dbReference>
<dbReference type="EMBL" id="JBDIZK010000012">
    <property type="protein sequence ID" value="MEN3749217.1"/>
    <property type="molecule type" value="Genomic_DNA"/>
</dbReference>
<name>A0ABV0BFU6_9SPHN</name>
<dbReference type="HAMAP" id="MF_00195">
    <property type="entry name" value="GTPase_Der"/>
    <property type="match status" value="1"/>
</dbReference>
<feature type="binding site" evidence="8">
    <location>
        <begin position="10"/>
        <end position="17"/>
    </location>
    <ligand>
        <name>GTP</name>
        <dbReference type="ChEBI" id="CHEBI:37565"/>
        <label>1</label>
    </ligand>
</feature>
<dbReference type="GO" id="GO:0016787">
    <property type="term" value="F:hydrolase activity"/>
    <property type="evidence" value="ECO:0007669"/>
    <property type="project" value="UniProtKB-KW"/>
</dbReference>
<accession>A0ABV0BFU6</accession>
<dbReference type="PIRSF" id="PIRSF006485">
    <property type="entry name" value="GTP-binding_EngA"/>
    <property type="match status" value="1"/>
</dbReference>
<comment type="caution">
    <text evidence="12">The sequence shown here is derived from an EMBL/GenBank/DDBJ whole genome shotgun (WGS) entry which is preliminary data.</text>
</comment>
<dbReference type="SMART" id="SM00382">
    <property type="entry name" value="AAA"/>
    <property type="match status" value="2"/>
</dbReference>
<dbReference type="InterPro" id="IPR006073">
    <property type="entry name" value="GTP-bd"/>
</dbReference>
<evidence type="ECO:0000256" key="3">
    <source>
        <dbReference type="ARBA" id="ARBA00022517"/>
    </source>
</evidence>
<comment type="similarity">
    <text evidence="1 8 9 10">Belongs to the TRAFAC class TrmE-Era-EngA-EngB-Septin-like GTPase superfamily. EngA (Der) GTPase family.</text>
</comment>
<sequence length="452" mass="49410">MSLPTVAIIGRPNVGKSTLFNRLVGKKLALVDDQPGVTRDRREGEATLLGLDFRVIDTAGYEDLDAATLPGRMRQQTEAAVAQADVALFLIDSRAGIVPLDEEIARWLRASSTPVVIVANKAEGRAGETGVIEAMALGFGDPVQLSAEHGEGMADLFEGLLPYIDRDEDALQIEEDDESPDAPLKLAIVGRPNAGKSTLVNRLLGEDRLITGPEAGITRDSISIDWEWEGRSVRLIDTAGMRKKARVHEKLEKLSVADALRAIDFAEVVVLLLDATKGLEVQDLKIADRVLQEGRALVIALNKWDVAENASSLFNGVKGALEEGLSQARGIPLLTVSAATGKGLDVLIRVAFETREAWSRRVSTGQLNRWFERAIEANPPPAPGGKRIKPRYVTQVKSRPPSFVMFGTRVDLLPESYRRYLVNSLRKEFDFAAVPVRFTMRASKNPFDTDKG</sequence>
<evidence type="ECO:0000259" key="11">
    <source>
        <dbReference type="PROSITE" id="PS51712"/>
    </source>
</evidence>
<evidence type="ECO:0000256" key="5">
    <source>
        <dbReference type="ARBA" id="ARBA00022741"/>
    </source>
</evidence>
<dbReference type="InterPro" id="IPR016484">
    <property type="entry name" value="GTPase_Der"/>
</dbReference>
<feature type="binding site" evidence="8">
    <location>
        <begin position="302"/>
        <end position="305"/>
    </location>
    <ligand>
        <name>GTP</name>
        <dbReference type="ChEBI" id="CHEBI:37565"/>
        <label>2</label>
    </ligand>
</feature>
<dbReference type="InterPro" id="IPR031166">
    <property type="entry name" value="G_ENGA"/>
</dbReference>
<dbReference type="Pfam" id="PF14714">
    <property type="entry name" value="KH_dom-like"/>
    <property type="match status" value="1"/>
</dbReference>
<feature type="domain" description="EngA-type G" evidence="11">
    <location>
        <begin position="184"/>
        <end position="359"/>
    </location>
</feature>
<dbReference type="PANTHER" id="PTHR43834">
    <property type="entry name" value="GTPASE DER"/>
    <property type="match status" value="1"/>
</dbReference>
<organism evidence="12 13">
    <name type="scientific">Sphingomonas rustica</name>
    <dbReference type="NCBI Taxonomy" id="3103142"/>
    <lineage>
        <taxon>Bacteria</taxon>
        <taxon>Pseudomonadati</taxon>
        <taxon>Pseudomonadota</taxon>
        <taxon>Alphaproteobacteria</taxon>
        <taxon>Sphingomonadales</taxon>
        <taxon>Sphingomonadaceae</taxon>
        <taxon>Sphingomonas</taxon>
    </lineage>
</organism>
<evidence type="ECO:0000256" key="7">
    <source>
        <dbReference type="ARBA" id="ARBA00032345"/>
    </source>
</evidence>
<evidence type="ECO:0000256" key="1">
    <source>
        <dbReference type="ARBA" id="ARBA00008279"/>
    </source>
</evidence>
<evidence type="ECO:0000256" key="10">
    <source>
        <dbReference type="RuleBase" id="RU004481"/>
    </source>
</evidence>
<gene>
    <name evidence="8 12" type="primary">der</name>
    <name evidence="12" type="ORF">TPR58_18730</name>
</gene>
<dbReference type="InterPro" id="IPR005225">
    <property type="entry name" value="Small_GTP-bd"/>
</dbReference>
<dbReference type="Pfam" id="PF01926">
    <property type="entry name" value="MMR_HSR1"/>
    <property type="match status" value="2"/>
</dbReference>
<feature type="binding site" evidence="8">
    <location>
        <begin position="237"/>
        <end position="241"/>
    </location>
    <ligand>
        <name>GTP</name>
        <dbReference type="ChEBI" id="CHEBI:37565"/>
        <label>2</label>
    </ligand>
</feature>
<dbReference type="Gene3D" id="3.30.300.20">
    <property type="match status" value="1"/>
</dbReference>
<dbReference type="Gene3D" id="3.40.50.300">
    <property type="entry name" value="P-loop containing nucleotide triphosphate hydrolases"/>
    <property type="match status" value="2"/>
</dbReference>
<evidence type="ECO:0000256" key="4">
    <source>
        <dbReference type="ARBA" id="ARBA00022737"/>
    </source>
</evidence>
<feature type="binding site" evidence="8">
    <location>
        <begin position="190"/>
        <end position="197"/>
    </location>
    <ligand>
        <name>GTP</name>
        <dbReference type="ChEBI" id="CHEBI:37565"/>
        <label>2</label>
    </ligand>
</feature>
<keyword evidence="3 8" id="KW-0690">Ribosome biogenesis</keyword>
<evidence type="ECO:0000313" key="12">
    <source>
        <dbReference type="EMBL" id="MEN3749217.1"/>
    </source>
</evidence>
<dbReference type="PROSITE" id="PS51712">
    <property type="entry name" value="G_ENGA"/>
    <property type="match status" value="2"/>
</dbReference>
<dbReference type="NCBIfam" id="TIGR03594">
    <property type="entry name" value="GTPase_EngA"/>
    <property type="match status" value="1"/>
</dbReference>
<feature type="binding site" evidence="8">
    <location>
        <begin position="57"/>
        <end position="61"/>
    </location>
    <ligand>
        <name>GTP</name>
        <dbReference type="ChEBI" id="CHEBI:37565"/>
        <label>1</label>
    </ligand>
</feature>
<evidence type="ECO:0000256" key="6">
    <source>
        <dbReference type="ARBA" id="ARBA00023134"/>
    </source>
</evidence>
<dbReference type="NCBIfam" id="TIGR00231">
    <property type="entry name" value="small_GTP"/>
    <property type="match status" value="2"/>
</dbReference>
<evidence type="ECO:0000256" key="8">
    <source>
        <dbReference type="HAMAP-Rule" id="MF_00195"/>
    </source>
</evidence>
<feature type="binding site" evidence="8">
    <location>
        <begin position="120"/>
        <end position="123"/>
    </location>
    <ligand>
        <name>GTP</name>
        <dbReference type="ChEBI" id="CHEBI:37565"/>
        <label>1</label>
    </ligand>
</feature>
<comment type="subunit">
    <text evidence="8">Associates with the 50S ribosomal subunit.</text>
</comment>
<keyword evidence="13" id="KW-1185">Reference proteome</keyword>